<dbReference type="Proteomes" id="UP000295198">
    <property type="component" value="Unassembled WGS sequence"/>
</dbReference>
<accession>A0A4Q4Z357</accession>
<protein>
    <recommendedName>
        <fullName evidence="3">SRPBCC family protein</fullName>
    </recommendedName>
</protein>
<evidence type="ECO:0008006" key="3">
    <source>
        <dbReference type="Google" id="ProtNLM"/>
    </source>
</evidence>
<gene>
    <name evidence="1" type="ORF">EKO23_22720</name>
</gene>
<dbReference type="AlphaFoldDB" id="A0A4Q4Z357"/>
<proteinExistence type="predicted"/>
<sequence>MTLGRKGLGAVGLAVAAYAGFVRSRLMRWGATDDEVAGPFPGADVVPEGQRGPTMAVTIDAPPDQVWPWLVQMGGDRAGWYSWDRLDNGGRPSAREVHPEWQGLAVGDYVKYWRGSQGAVDAWRVAMLEPNRFLGLHGLADLRLHNLDPNQPRPRAYTEGLWGFLLNERPGGRTRLVIGGYEAIRPRWLWRLYSYTPLVWIMQARTMSVLKRNVEHAQAHR</sequence>
<reference evidence="1 2" key="1">
    <citation type="submission" date="2019-01" db="EMBL/GenBank/DDBJ databases">
        <title>Nocardioides guangzhouensis sp. nov., an actinobacterium isolated from soil.</title>
        <authorList>
            <person name="Fu Y."/>
            <person name="Cai Y."/>
            <person name="Lin Z."/>
            <person name="Chen P."/>
        </authorList>
    </citation>
    <scope>NUCLEOTIDE SEQUENCE [LARGE SCALE GENOMIC DNA]</scope>
    <source>
        <strain evidence="1 2">130</strain>
    </source>
</reference>
<dbReference type="OrthoDB" id="3255669at2"/>
<keyword evidence="2" id="KW-1185">Reference proteome</keyword>
<dbReference type="SUPFAM" id="SSF55961">
    <property type="entry name" value="Bet v1-like"/>
    <property type="match status" value="1"/>
</dbReference>
<evidence type="ECO:0000313" key="1">
    <source>
        <dbReference type="EMBL" id="RYP81992.1"/>
    </source>
</evidence>
<organism evidence="1 2">
    <name type="scientific">Nocardioides guangzhouensis</name>
    <dbReference type="NCBI Taxonomy" id="2497878"/>
    <lineage>
        <taxon>Bacteria</taxon>
        <taxon>Bacillati</taxon>
        <taxon>Actinomycetota</taxon>
        <taxon>Actinomycetes</taxon>
        <taxon>Propionibacteriales</taxon>
        <taxon>Nocardioidaceae</taxon>
        <taxon>Nocardioides</taxon>
    </lineage>
</organism>
<comment type="caution">
    <text evidence="1">The sequence shown here is derived from an EMBL/GenBank/DDBJ whole genome shotgun (WGS) entry which is preliminary data.</text>
</comment>
<dbReference type="EMBL" id="SDKM01000056">
    <property type="protein sequence ID" value="RYP81992.1"/>
    <property type="molecule type" value="Genomic_DNA"/>
</dbReference>
<name>A0A4Q4Z357_9ACTN</name>
<evidence type="ECO:0000313" key="2">
    <source>
        <dbReference type="Proteomes" id="UP000295198"/>
    </source>
</evidence>